<comment type="caution">
    <text evidence="7">The sequence shown here is derived from an EMBL/GenBank/DDBJ whole genome shotgun (WGS) entry which is preliminary data.</text>
</comment>
<keyword evidence="3 6" id="KW-0812">Transmembrane</keyword>
<feature type="transmembrane region" description="Helical" evidence="6">
    <location>
        <begin position="18"/>
        <end position="41"/>
    </location>
</feature>
<proteinExistence type="predicted"/>
<evidence type="ECO:0000256" key="6">
    <source>
        <dbReference type="SAM" id="Phobius"/>
    </source>
</evidence>
<dbReference type="Proteomes" id="UP001526430">
    <property type="component" value="Unassembled WGS sequence"/>
</dbReference>
<dbReference type="Pfam" id="PF09678">
    <property type="entry name" value="Caa3_CtaG"/>
    <property type="match status" value="1"/>
</dbReference>
<sequence>MAVLALLALGWRRSPNRVALLAGSGLVALALLSPLCSLAVALFSARVAQHMALVLIAAPLLAVGLRARAPSAPVSASVFAAMLWLWHLPAPYGWTFTSDLAWWASHLSLLVAAVWLWQALLHARPESALAAGIVTAAQMGVLGAFLTFAPRPLYLPHAFTTWPWGLSALEDQQLGGLLMWVPGGVLFAGLALAAVARALREARPAG</sequence>
<feature type="transmembrane region" description="Helical" evidence="6">
    <location>
        <begin position="100"/>
        <end position="121"/>
    </location>
</feature>
<dbReference type="InterPro" id="IPR019108">
    <property type="entry name" value="Caa3_assmbl_CtaG-rel"/>
</dbReference>
<keyword evidence="2" id="KW-1003">Cell membrane</keyword>
<evidence type="ECO:0000313" key="8">
    <source>
        <dbReference type="Proteomes" id="UP001526430"/>
    </source>
</evidence>
<keyword evidence="4 6" id="KW-1133">Transmembrane helix</keyword>
<dbReference type="RefSeq" id="WP_301588512.1">
    <property type="nucleotide sequence ID" value="NZ_JAPFQI010000001.1"/>
</dbReference>
<gene>
    <name evidence="7" type="ORF">OF850_04030</name>
</gene>
<protein>
    <submittedName>
        <fullName evidence="7">Cytochrome c oxidase assembly protein</fullName>
    </submittedName>
</protein>
<organism evidence="7 8">
    <name type="scientific">Sabulicella glaciei</name>
    <dbReference type="NCBI Taxonomy" id="2984948"/>
    <lineage>
        <taxon>Bacteria</taxon>
        <taxon>Pseudomonadati</taxon>
        <taxon>Pseudomonadota</taxon>
        <taxon>Alphaproteobacteria</taxon>
        <taxon>Acetobacterales</taxon>
        <taxon>Acetobacteraceae</taxon>
        <taxon>Sabulicella</taxon>
    </lineage>
</organism>
<evidence type="ECO:0000256" key="2">
    <source>
        <dbReference type="ARBA" id="ARBA00022475"/>
    </source>
</evidence>
<evidence type="ECO:0000256" key="1">
    <source>
        <dbReference type="ARBA" id="ARBA00004651"/>
    </source>
</evidence>
<evidence type="ECO:0000313" key="7">
    <source>
        <dbReference type="EMBL" id="MCW8084785.1"/>
    </source>
</evidence>
<feature type="transmembrane region" description="Helical" evidence="6">
    <location>
        <begin position="177"/>
        <end position="199"/>
    </location>
</feature>
<feature type="transmembrane region" description="Helical" evidence="6">
    <location>
        <begin position="72"/>
        <end position="88"/>
    </location>
</feature>
<comment type="subcellular location">
    <subcellularLocation>
        <location evidence="1">Cell membrane</location>
        <topology evidence="1">Multi-pass membrane protein</topology>
    </subcellularLocation>
</comment>
<keyword evidence="8" id="KW-1185">Reference proteome</keyword>
<evidence type="ECO:0000256" key="5">
    <source>
        <dbReference type="ARBA" id="ARBA00023136"/>
    </source>
</evidence>
<feature type="transmembrane region" description="Helical" evidence="6">
    <location>
        <begin position="128"/>
        <end position="149"/>
    </location>
</feature>
<dbReference type="EMBL" id="JAPFQI010000001">
    <property type="protein sequence ID" value="MCW8084785.1"/>
    <property type="molecule type" value="Genomic_DNA"/>
</dbReference>
<accession>A0ABT3NRJ7</accession>
<keyword evidence="5 6" id="KW-0472">Membrane</keyword>
<feature type="transmembrane region" description="Helical" evidence="6">
    <location>
        <begin position="47"/>
        <end position="65"/>
    </location>
</feature>
<name>A0ABT3NRJ7_9PROT</name>
<evidence type="ECO:0000256" key="4">
    <source>
        <dbReference type="ARBA" id="ARBA00022989"/>
    </source>
</evidence>
<reference evidence="7 8" key="1">
    <citation type="submission" date="2022-10" db="EMBL/GenBank/DDBJ databases">
        <title>Roseococcus glaciei nov., sp. nov., isolated from glacier.</title>
        <authorList>
            <person name="Liu Q."/>
            <person name="Xin Y.-H."/>
        </authorList>
    </citation>
    <scope>NUCLEOTIDE SEQUENCE [LARGE SCALE GENOMIC DNA]</scope>
    <source>
        <strain evidence="7 8">MDT2-1-1</strain>
    </source>
</reference>
<evidence type="ECO:0000256" key="3">
    <source>
        <dbReference type="ARBA" id="ARBA00022692"/>
    </source>
</evidence>